<dbReference type="EMBL" id="BGZK01000454">
    <property type="protein sequence ID" value="GBP44545.1"/>
    <property type="molecule type" value="Genomic_DNA"/>
</dbReference>
<dbReference type="Proteomes" id="UP000299102">
    <property type="component" value="Unassembled WGS sequence"/>
</dbReference>
<dbReference type="AlphaFoldDB" id="A0A4C1W396"/>
<sequence length="193" mass="22198">MRKKKKEWTLADDRKRKNKDTCEDISKIELHILKKKCVAPWEAWLRWLHLPAGARRGSAPSAAAARDRPSTRREASVPETCTTLDHFKNSCTCFRFRPSLEIDAVFELNTARERLPLAGDRSDKLVECFRKGLRRLPHWRVAILKTKWENSLLFFHDAKAVTTMALISAAVLLPQFLLSVKMGNATVPSWFKI</sequence>
<organism evidence="1 2">
    <name type="scientific">Eumeta variegata</name>
    <name type="common">Bagworm moth</name>
    <name type="synonym">Eumeta japonica</name>
    <dbReference type="NCBI Taxonomy" id="151549"/>
    <lineage>
        <taxon>Eukaryota</taxon>
        <taxon>Metazoa</taxon>
        <taxon>Ecdysozoa</taxon>
        <taxon>Arthropoda</taxon>
        <taxon>Hexapoda</taxon>
        <taxon>Insecta</taxon>
        <taxon>Pterygota</taxon>
        <taxon>Neoptera</taxon>
        <taxon>Endopterygota</taxon>
        <taxon>Lepidoptera</taxon>
        <taxon>Glossata</taxon>
        <taxon>Ditrysia</taxon>
        <taxon>Tineoidea</taxon>
        <taxon>Psychidae</taxon>
        <taxon>Oiketicinae</taxon>
        <taxon>Eumeta</taxon>
    </lineage>
</organism>
<evidence type="ECO:0000313" key="2">
    <source>
        <dbReference type="Proteomes" id="UP000299102"/>
    </source>
</evidence>
<evidence type="ECO:0000313" key="1">
    <source>
        <dbReference type="EMBL" id="GBP44545.1"/>
    </source>
</evidence>
<name>A0A4C1W396_EUMVA</name>
<accession>A0A4C1W396</accession>
<protein>
    <submittedName>
        <fullName evidence="1">Uncharacterized protein</fullName>
    </submittedName>
</protein>
<keyword evidence="2" id="KW-1185">Reference proteome</keyword>
<reference evidence="1 2" key="1">
    <citation type="journal article" date="2019" name="Commun. Biol.">
        <title>The bagworm genome reveals a unique fibroin gene that provides high tensile strength.</title>
        <authorList>
            <person name="Kono N."/>
            <person name="Nakamura H."/>
            <person name="Ohtoshi R."/>
            <person name="Tomita M."/>
            <person name="Numata K."/>
            <person name="Arakawa K."/>
        </authorList>
    </citation>
    <scope>NUCLEOTIDE SEQUENCE [LARGE SCALE GENOMIC DNA]</scope>
</reference>
<comment type="caution">
    <text evidence="1">The sequence shown here is derived from an EMBL/GenBank/DDBJ whole genome shotgun (WGS) entry which is preliminary data.</text>
</comment>
<gene>
    <name evidence="1" type="ORF">EVAR_86769_1</name>
</gene>
<proteinExistence type="predicted"/>